<feature type="compositionally biased region" description="Low complexity" evidence="1">
    <location>
        <begin position="178"/>
        <end position="197"/>
    </location>
</feature>
<proteinExistence type="predicted"/>
<feature type="compositionally biased region" description="Acidic residues" evidence="1">
    <location>
        <begin position="547"/>
        <end position="575"/>
    </location>
</feature>
<dbReference type="RefSeq" id="XP_004340964.1">
    <property type="nucleotide sequence ID" value="XM_004340916.1"/>
</dbReference>
<dbReference type="Proteomes" id="UP000011083">
    <property type="component" value="Unassembled WGS sequence"/>
</dbReference>
<sequence length="649" mass="70913">MASNNIKPKSPPASPLTSPKGKSGANTKKENELKLKEAKARKKEAQKDLSRAKEQLAQTNGSLKATDEEVAKLESNLALQERNLRERDRSLQYLTEMLSSSSSSRIGGNELLNSVFGKLARLGSGKKKTSSSSSKSKKKTDKKAAAAHQHHPHGPDDVDADSESETDDHSEAEEKQKTTAAAATGSAVVAASSQTSTPRDKPKNESDGVASGNEEEEEEEDDGGYFIFDLRSKVRCTLAGPRNLCAWEEFNHLSSTLRYFRNFKAHEVAELFVLVPATPSPAGSSVQEGPQPSGLAGLMASIQQRTRAPLALIQKIFARVEKTVGQPKTCTCIFIGLVSVAQAATSAEKEALLYDAITGKGSEGRLTLDTARELFHYRFRFVEAVVRASLPVVAAAAGRDEKEVKRGLKKLFGQVQHARDEDKPWNRAAASVFQFIEKQRARARRTCIDDDGDDDNTSQQTSAKPMMMVTRREWTDAMQYVAHFFHAPSAKLFRGDGPNEIDEAASVDEGDGSEAEAETQARPPSSSAGTTGPKQLPRAGESGESVGDCETDNEEYYLSDYEIDDDDEDEEEEEEDGKKNEKKKKAKKQKKNAKKSEATKRRRADWEVDHGDEVATFIGGLNAYLRPAAFSCRAVLAPQTLHLPSPTTC</sequence>
<feature type="compositionally biased region" description="Basic and acidic residues" evidence="1">
    <location>
        <begin position="27"/>
        <end position="54"/>
    </location>
</feature>
<name>L8H0W8_ACACF</name>
<keyword evidence="3" id="KW-1185">Reference proteome</keyword>
<feature type="compositionally biased region" description="Basic residues" evidence="1">
    <location>
        <begin position="124"/>
        <end position="141"/>
    </location>
</feature>
<feature type="compositionally biased region" description="Acidic residues" evidence="1">
    <location>
        <begin position="499"/>
        <end position="517"/>
    </location>
</feature>
<evidence type="ECO:0000313" key="3">
    <source>
        <dbReference type="Proteomes" id="UP000011083"/>
    </source>
</evidence>
<feature type="compositionally biased region" description="Acidic residues" evidence="1">
    <location>
        <begin position="213"/>
        <end position="223"/>
    </location>
</feature>
<dbReference type="GeneID" id="14919871"/>
<feature type="region of interest" description="Disordered" evidence="1">
    <location>
        <begin position="446"/>
        <end position="467"/>
    </location>
</feature>
<feature type="region of interest" description="Disordered" evidence="1">
    <location>
        <begin position="1"/>
        <end position="70"/>
    </location>
</feature>
<organism evidence="2 3">
    <name type="scientific">Acanthamoeba castellanii (strain ATCC 30010 / Neff)</name>
    <dbReference type="NCBI Taxonomy" id="1257118"/>
    <lineage>
        <taxon>Eukaryota</taxon>
        <taxon>Amoebozoa</taxon>
        <taxon>Discosea</taxon>
        <taxon>Longamoebia</taxon>
        <taxon>Centramoebida</taxon>
        <taxon>Acanthamoebidae</taxon>
        <taxon>Acanthamoeba</taxon>
    </lineage>
</organism>
<gene>
    <name evidence="2" type="ORF">ACA1_232260</name>
</gene>
<feature type="compositionally biased region" description="Polar residues" evidence="1">
    <location>
        <begin position="522"/>
        <end position="533"/>
    </location>
</feature>
<feature type="region of interest" description="Disordered" evidence="1">
    <location>
        <begin position="120"/>
        <end position="223"/>
    </location>
</feature>
<evidence type="ECO:0000313" key="2">
    <source>
        <dbReference type="EMBL" id="ELR18900.1"/>
    </source>
</evidence>
<reference evidence="2 3" key="1">
    <citation type="journal article" date="2013" name="Genome Biol.">
        <title>Genome of Acanthamoeba castellanii highlights extensive lateral gene transfer and early evolution of tyrosine kinase signaling.</title>
        <authorList>
            <person name="Clarke M."/>
            <person name="Lohan A.J."/>
            <person name="Liu B."/>
            <person name="Lagkouvardos I."/>
            <person name="Roy S."/>
            <person name="Zafar N."/>
            <person name="Bertelli C."/>
            <person name="Schilde C."/>
            <person name="Kianianmomeni A."/>
            <person name="Burglin T.R."/>
            <person name="Frech C."/>
            <person name="Turcotte B."/>
            <person name="Kopec K.O."/>
            <person name="Synnott J.M."/>
            <person name="Choo C."/>
            <person name="Paponov I."/>
            <person name="Finkler A."/>
            <person name="Soon Heng Tan C."/>
            <person name="Hutchins A.P."/>
            <person name="Weinmeier T."/>
            <person name="Rattei T."/>
            <person name="Chu J.S."/>
            <person name="Gimenez G."/>
            <person name="Irimia M."/>
            <person name="Rigden D.J."/>
            <person name="Fitzpatrick D.A."/>
            <person name="Lorenzo-Morales J."/>
            <person name="Bateman A."/>
            <person name="Chiu C.H."/>
            <person name="Tang P."/>
            <person name="Hegemann P."/>
            <person name="Fromm H."/>
            <person name="Raoult D."/>
            <person name="Greub G."/>
            <person name="Miranda-Saavedra D."/>
            <person name="Chen N."/>
            <person name="Nash P."/>
            <person name="Ginger M.L."/>
            <person name="Horn M."/>
            <person name="Schaap P."/>
            <person name="Caler L."/>
            <person name="Loftus B."/>
        </authorList>
    </citation>
    <scope>NUCLEOTIDE SEQUENCE [LARGE SCALE GENOMIC DNA]</scope>
    <source>
        <strain evidence="2 3">Neff</strain>
    </source>
</reference>
<dbReference type="EMBL" id="KB007939">
    <property type="protein sequence ID" value="ELR18900.1"/>
    <property type="molecule type" value="Genomic_DNA"/>
</dbReference>
<dbReference type="KEGG" id="acan:ACA1_232260"/>
<feature type="compositionally biased region" description="Basic and acidic residues" evidence="1">
    <location>
        <begin position="594"/>
        <end position="607"/>
    </location>
</feature>
<accession>L8H0W8</accession>
<feature type="region of interest" description="Disordered" evidence="1">
    <location>
        <begin position="491"/>
        <end position="607"/>
    </location>
</feature>
<feature type="compositionally biased region" description="Basic and acidic residues" evidence="1">
    <location>
        <begin position="167"/>
        <end position="177"/>
    </location>
</feature>
<feature type="compositionally biased region" description="Acidic residues" evidence="1">
    <location>
        <begin position="157"/>
        <end position="166"/>
    </location>
</feature>
<protein>
    <submittedName>
        <fullName evidence="2">Uncharacterized protein</fullName>
    </submittedName>
</protein>
<dbReference type="VEuPathDB" id="AmoebaDB:ACA1_232260"/>
<feature type="compositionally biased region" description="Basic residues" evidence="1">
    <location>
        <begin position="580"/>
        <end position="593"/>
    </location>
</feature>
<evidence type="ECO:0000256" key="1">
    <source>
        <dbReference type="SAM" id="MobiDB-lite"/>
    </source>
</evidence>
<dbReference type="AlphaFoldDB" id="L8H0W8"/>